<evidence type="ECO:0000313" key="4">
    <source>
        <dbReference type="Proteomes" id="UP000319280"/>
    </source>
</evidence>
<name>A0A549YAC1_9BACI</name>
<feature type="transmembrane region" description="Helical" evidence="1">
    <location>
        <begin position="108"/>
        <end position="125"/>
    </location>
</feature>
<dbReference type="EMBL" id="VJMZ01000001">
    <property type="protein sequence ID" value="TRM12862.1"/>
    <property type="molecule type" value="Genomic_DNA"/>
</dbReference>
<keyword evidence="4" id="KW-1185">Reference proteome</keyword>
<evidence type="ECO:0000313" key="3">
    <source>
        <dbReference type="EMBL" id="TRM12862.1"/>
    </source>
</evidence>
<proteinExistence type="predicted"/>
<comment type="caution">
    <text evidence="2">The sequence shown here is derived from an EMBL/GenBank/DDBJ whole genome shotgun (WGS) entry which is preliminary data.</text>
</comment>
<keyword evidence="1" id="KW-1133">Transmembrane helix</keyword>
<evidence type="ECO:0000256" key="1">
    <source>
        <dbReference type="SAM" id="Phobius"/>
    </source>
</evidence>
<organism evidence="2 4">
    <name type="scientific">Lentibacillus cibarius</name>
    <dbReference type="NCBI Taxonomy" id="2583219"/>
    <lineage>
        <taxon>Bacteria</taxon>
        <taxon>Bacillati</taxon>
        <taxon>Bacillota</taxon>
        <taxon>Bacilli</taxon>
        <taxon>Bacillales</taxon>
        <taxon>Bacillaceae</taxon>
        <taxon>Lentibacillus</taxon>
    </lineage>
</organism>
<reference evidence="2 4" key="1">
    <citation type="submission" date="2019-07" db="EMBL/GenBank/DDBJ databases">
        <title>Genomic analysis of Lentibacillus sp. NKC851-2.</title>
        <authorList>
            <person name="Oh Y.J."/>
        </authorList>
    </citation>
    <scope>NUCLEOTIDE SEQUENCE [LARGE SCALE GENOMIC DNA]</scope>
    <source>
        <strain evidence="2 4">NKC851-2</strain>
    </source>
</reference>
<keyword evidence="1" id="KW-0472">Membrane</keyword>
<protein>
    <submittedName>
        <fullName evidence="2">Uncharacterized protein</fullName>
    </submittedName>
</protein>
<dbReference type="EMBL" id="VJMZ01000003">
    <property type="protein sequence ID" value="TRM08788.1"/>
    <property type="molecule type" value="Genomic_DNA"/>
</dbReference>
<dbReference type="Proteomes" id="UP000319280">
    <property type="component" value="Unassembled WGS sequence"/>
</dbReference>
<accession>A0A549YAC1</accession>
<dbReference type="RefSeq" id="WP_142791778.1">
    <property type="nucleotide sequence ID" value="NZ_VJMZ01000001.1"/>
</dbReference>
<gene>
    <name evidence="3" type="ORF">FH966_14755</name>
    <name evidence="2" type="ORF">FH966_16570</name>
</gene>
<dbReference type="AlphaFoldDB" id="A0A549YAC1"/>
<sequence length="126" mass="14021">MGLLKKENDLLDTNDLLIVFDDEKRTSDINAVTAVDGDAVIVAGLYKVPLQDCEITNSKEGRNFFYRAPSRSITETERLAQLEMNEVLKQITAYEKPIPPTSMDWTKGLLIGLIFMAFIVLGIVAA</sequence>
<evidence type="ECO:0000313" key="2">
    <source>
        <dbReference type="EMBL" id="TRM08788.1"/>
    </source>
</evidence>
<keyword evidence="1" id="KW-0812">Transmembrane</keyword>